<feature type="transmembrane region" description="Helical" evidence="2">
    <location>
        <begin position="20"/>
        <end position="38"/>
    </location>
</feature>
<reference evidence="3 4" key="1">
    <citation type="submission" date="2024-01" db="EMBL/GenBank/DDBJ databases">
        <title>A draft genome for a cacao thread blight-causing isolate of Paramarasmius palmivorus.</title>
        <authorList>
            <person name="Baruah I.K."/>
            <person name="Bukari Y."/>
            <person name="Amoako-Attah I."/>
            <person name="Meinhardt L.W."/>
            <person name="Bailey B.A."/>
            <person name="Cohen S.P."/>
        </authorList>
    </citation>
    <scope>NUCLEOTIDE SEQUENCE [LARGE SCALE GENOMIC DNA]</scope>
    <source>
        <strain evidence="3 4">GH-12</strain>
    </source>
</reference>
<evidence type="ECO:0000256" key="1">
    <source>
        <dbReference type="SAM" id="MobiDB-lite"/>
    </source>
</evidence>
<feature type="transmembrane region" description="Helical" evidence="2">
    <location>
        <begin position="75"/>
        <end position="97"/>
    </location>
</feature>
<keyword evidence="2" id="KW-0472">Membrane</keyword>
<evidence type="ECO:0000313" key="4">
    <source>
        <dbReference type="Proteomes" id="UP001383192"/>
    </source>
</evidence>
<evidence type="ECO:0000256" key="2">
    <source>
        <dbReference type="SAM" id="Phobius"/>
    </source>
</evidence>
<comment type="caution">
    <text evidence="3">The sequence shown here is derived from an EMBL/GenBank/DDBJ whole genome shotgun (WGS) entry which is preliminary data.</text>
</comment>
<feature type="transmembrane region" description="Helical" evidence="2">
    <location>
        <begin position="118"/>
        <end position="139"/>
    </location>
</feature>
<dbReference type="EMBL" id="JAYKXP010000005">
    <property type="protein sequence ID" value="KAK7058452.1"/>
    <property type="molecule type" value="Genomic_DNA"/>
</dbReference>
<keyword evidence="2" id="KW-0812">Transmembrane</keyword>
<accession>A0AAW0E6Y9</accession>
<evidence type="ECO:0000313" key="3">
    <source>
        <dbReference type="EMBL" id="KAK7058452.1"/>
    </source>
</evidence>
<feature type="transmembrane region" description="Helical" evidence="2">
    <location>
        <begin position="50"/>
        <end position="69"/>
    </location>
</feature>
<keyword evidence="4" id="KW-1185">Reference proteome</keyword>
<gene>
    <name evidence="3" type="ORF">VNI00_002086</name>
</gene>
<protein>
    <submittedName>
        <fullName evidence="3">Uncharacterized protein</fullName>
    </submittedName>
</protein>
<sequence length="364" mass="39859">MSSSVLCPVEKYNEIDPDIAGVGVRVSFYIQAFLLVFLVDRSWEDAPIALWTYIAMSFSLTIATIINQLQNAMTLLAALVVSNLVWLANVGIFIALASYSRQKANSRKAGPRHPIYDYNVKFGAMAQTLLSMVLTIYLWSNIDTFGCDSVEIGSNPRTKILYVFFVGAVPVLDKGRVAALTCSSIATSVYVLVSLRELLAFCKSRRKRGRGSPDVLGIPMHSPTSPPPSPSHARGASNTTLVPGQLEITPDSPRVSSSESSPRSPHSHHGGKTPRRPKRRRWSDDLDPMTIGVFICHIMIFIYFVVSCELLLYKNGSDSEDRDAVGFGQVVAMVAIIPSVLSTEQIPKADEENSYTSSSSSQSF</sequence>
<feature type="transmembrane region" description="Helical" evidence="2">
    <location>
        <begin position="177"/>
        <end position="199"/>
    </location>
</feature>
<feature type="compositionally biased region" description="Basic residues" evidence="1">
    <location>
        <begin position="265"/>
        <end position="281"/>
    </location>
</feature>
<dbReference type="Proteomes" id="UP001383192">
    <property type="component" value="Unassembled WGS sequence"/>
</dbReference>
<proteinExistence type="predicted"/>
<organism evidence="3 4">
    <name type="scientific">Paramarasmius palmivorus</name>
    <dbReference type="NCBI Taxonomy" id="297713"/>
    <lineage>
        <taxon>Eukaryota</taxon>
        <taxon>Fungi</taxon>
        <taxon>Dikarya</taxon>
        <taxon>Basidiomycota</taxon>
        <taxon>Agaricomycotina</taxon>
        <taxon>Agaricomycetes</taxon>
        <taxon>Agaricomycetidae</taxon>
        <taxon>Agaricales</taxon>
        <taxon>Marasmiineae</taxon>
        <taxon>Marasmiaceae</taxon>
        <taxon>Paramarasmius</taxon>
    </lineage>
</organism>
<feature type="transmembrane region" description="Helical" evidence="2">
    <location>
        <begin position="289"/>
        <end position="312"/>
    </location>
</feature>
<name>A0AAW0E6Y9_9AGAR</name>
<feature type="compositionally biased region" description="Low complexity" evidence="1">
    <location>
        <begin position="252"/>
        <end position="264"/>
    </location>
</feature>
<keyword evidence="2" id="KW-1133">Transmembrane helix</keyword>
<dbReference type="AlphaFoldDB" id="A0AAW0E6Y9"/>
<feature type="region of interest" description="Disordered" evidence="1">
    <location>
        <begin position="207"/>
        <end position="283"/>
    </location>
</feature>